<keyword evidence="3" id="KW-1185">Reference proteome</keyword>
<evidence type="ECO:0000313" key="2">
    <source>
        <dbReference type="EMBL" id="KRG39950.1"/>
    </source>
</evidence>
<name>A0A0R0ADD8_9GAMM</name>
<dbReference type="InterPro" id="IPR036182">
    <property type="entry name" value="PCuAC_sf"/>
</dbReference>
<dbReference type="EMBL" id="LLXS01000039">
    <property type="protein sequence ID" value="KRG39950.1"/>
    <property type="molecule type" value="Genomic_DNA"/>
</dbReference>
<dbReference type="AlphaFoldDB" id="A0A0R0ADD8"/>
<evidence type="ECO:0008006" key="4">
    <source>
        <dbReference type="Google" id="ProtNLM"/>
    </source>
</evidence>
<dbReference type="PANTHER" id="PTHR36302">
    <property type="entry name" value="BLR7088 PROTEIN"/>
    <property type="match status" value="1"/>
</dbReference>
<dbReference type="RefSeq" id="WP_054657105.1">
    <property type="nucleotide sequence ID" value="NZ_BAZI01000010.1"/>
</dbReference>
<feature type="chain" id="PRO_5006390616" description="Copper chaperone PCu(A)C" evidence="1">
    <location>
        <begin position="21"/>
        <end position="150"/>
    </location>
</feature>
<sequence length="150" mass="15934">MITKPFVCVLLAVCASSAAAQTPAPACVTISGGWVRLPPGTMPMAAGYARIRNDCSAEVVVVGADSRVFAEVSLHETTRVDGVSRMREITRLPVPAGRGVELEPGGLHLMLMRPELALTEGGQLPLRLRLADGSTVEGRLQVRRQAPPRP</sequence>
<evidence type="ECO:0000256" key="1">
    <source>
        <dbReference type="SAM" id="SignalP"/>
    </source>
</evidence>
<feature type="signal peptide" evidence="1">
    <location>
        <begin position="1"/>
        <end position="20"/>
    </location>
</feature>
<dbReference type="InterPro" id="IPR007410">
    <property type="entry name" value="LpqE-like"/>
</dbReference>
<evidence type="ECO:0000313" key="3">
    <source>
        <dbReference type="Proteomes" id="UP000050836"/>
    </source>
</evidence>
<comment type="caution">
    <text evidence="2">The sequence shown here is derived from an EMBL/GenBank/DDBJ whole genome shotgun (WGS) entry which is preliminary data.</text>
</comment>
<dbReference type="PANTHER" id="PTHR36302:SF1">
    <property type="entry name" value="COPPER CHAPERONE PCU(A)C"/>
    <property type="match status" value="1"/>
</dbReference>
<keyword evidence="1" id="KW-0732">Signal</keyword>
<proteinExistence type="predicted"/>
<accession>A0A0R0ADD8</accession>
<protein>
    <recommendedName>
        <fullName evidence="4">Copper chaperone PCu(A)C</fullName>
    </recommendedName>
</protein>
<dbReference type="OrthoDB" id="9796962at2"/>
<dbReference type="Proteomes" id="UP000050836">
    <property type="component" value="Unassembled WGS sequence"/>
</dbReference>
<dbReference type="Pfam" id="PF04314">
    <property type="entry name" value="PCuAC"/>
    <property type="match status" value="1"/>
</dbReference>
<dbReference type="InterPro" id="IPR058248">
    <property type="entry name" value="Lxx211020-like"/>
</dbReference>
<dbReference type="SUPFAM" id="SSF110087">
    <property type="entry name" value="DR1885-like metal-binding protein"/>
    <property type="match status" value="1"/>
</dbReference>
<dbReference type="Gene3D" id="2.60.40.1890">
    <property type="entry name" value="PCu(A)C copper chaperone"/>
    <property type="match status" value="1"/>
</dbReference>
<gene>
    <name evidence="2" type="ORF">ARC78_13410</name>
</gene>
<organism evidence="2 3">
    <name type="scientific">Stenotrophomonas pictorum JCM 9942</name>
    <dbReference type="NCBI Taxonomy" id="1236960"/>
    <lineage>
        <taxon>Bacteria</taxon>
        <taxon>Pseudomonadati</taxon>
        <taxon>Pseudomonadota</taxon>
        <taxon>Gammaproteobacteria</taxon>
        <taxon>Lysobacterales</taxon>
        <taxon>Lysobacteraceae</taxon>
        <taxon>Stenotrophomonas</taxon>
    </lineage>
</organism>
<reference evidence="2 3" key="1">
    <citation type="submission" date="2015-10" db="EMBL/GenBank/DDBJ databases">
        <title>Genome sequencing and analysis of members of genus Stenotrophomonas.</title>
        <authorList>
            <person name="Patil P.P."/>
            <person name="Midha S."/>
            <person name="Patil P.B."/>
        </authorList>
    </citation>
    <scope>NUCLEOTIDE SEQUENCE [LARGE SCALE GENOMIC DNA]</scope>
    <source>
        <strain evidence="2 3">JCM 9942</strain>
    </source>
</reference>